<dbReference type="InterPro" id="IPR011079">
    <property type="entry name" value="Ala_racemase_C"/>
</dbReference>
<evidence type="ECO:0000256" key="5">
    <source>
        <dbReference type="PIRSR" id="PIRSR600821-52"/>
    </source>
</evidence>
<evidence type="ECO:0000313" key="9">
    <source>
        <dbReference type="Proteomes" id="UP001445076"/>
    </source>
</evidence>
<protein>
    <recommendedName>
        <fullName evidence="7">Alanine racemase C-terminal domain-containing protein</fullName>
    </recommendedName>
</protein>
<evidence type="ECO:0000256" key="4">
    <source>
        <dbReference type="PIRSR" id="PIRSR600821-50"/>
    </source>
</evidence>
<comment type="cofactor">
    <cofactor evidence="1 4">
        <name>pyridoxal 5'-phosphate</name>
        <dbReference type="ChEBI" id="CHEBI:597326"/>
    </cofactor>
</comment>
<keyword evidence="9" id="KW-1185">Reference proteome</keyword>
<dbReference type="NCBIfam" id="TIGR00492">
    <property type="entry name" value="alr"/>
    <property type="match status" value="1"/>
</dbReference>
<feature type="region of interest" description="Disordered" evidence="6">
    <location>
        <begin position="1"/>
        <end position="31"/>
    </location>
</feature>
<feature type="compositionally biased region" description="Low complexity" evidence="6">
    <location>
        <begin position="22"/>
        <end position="31"/>
    </location>
</feature>
<dbReference type="InterPro" id="IPR000821">
    <property type="entry name" value="Ala_racemase"/>
</dbReference>
<dbReference type="SMART" id="SM01005">
    <property type="entry name" value="Ala_racemase_C"/>
    <property type="match status" value="1"/>
</dbReference>
<organism evidence="8 9">
    <name type="scientific">Cherax quadricarinatus</name>
    <name type="common">Australian red claw crayfish</name>
    <dbReference type="NCBI Taxonomy" id="27406"/>
    <lineage>
        <taxon>Eukaryota</taxon>
        <taxon>Metazoa</taxon>
        <taxon>Ecdysozoa</taxon>
        <taxon>Arthropoda</taxon>
        <taxon>Crustacea</taxon>
        <taxon>Multicrustacea</taxon>
        <taxon>Malacostraca</taxon>
        <taxon>Eumalacostraca</taxon>
        <taxon>Eucarida</taxon>
        <taxon>Decapoda</taxon>
        <taxon>Pleocyemata</taxon>
        <taxon>Astacidea</taxon>
        <taxon>Parastacoidea</taxon>
        <taxon>Parastacidae</taxon>
        <taxon>Cherax</taxon>
    </lineage>
</organism>
<dbReference type="GO" id="GO:0030170">
    <property type="term" value="F:pyridoxal phosphate binding"/>
    <property type="evidence" value="ECO:0007669"/>
    <property type="project" value="TreeGrafter"/>
</dbReference>
<dbReference type="CDD" id="cd00430">
    <property type="entry name" value="PLPDE_III_AR"/>
    <property type="match status" value="1"/>
</dbReference>
<dbReference type="PANTHER" id="PTHR30511">
    <property type="entry name" value="ALANINE RACEMASE"/>
    <property type="match status" value="1"/>
</dbReference>
<dbReference type="SUPFAM" id="SSF51419">
    <property type="entry name" value="PLP-binding barrel"/>
    <property type="match status" value="1"/>
</dbReference>
<dbReference type="Gene3D" id="3.20.20.10">
    <property type="entry name" value="Alanine racemase"/>
    <property type="match status" value="1"/>
</dbReference>
<dbReference type="GO" id="GO:0005829">
    <property type="term" value="C:cytosol"/>
    <property type="evidence" value="ECO:0007669"/>
    <property type="project" value="TreeGrafter"/>
</dbReference>
<feature type="modified residue" description="N6-(pyridoxal phosphate)lysine" evidence="4">
    <location>
        <position position="84"/>
    </location>
</feature>
<gene>
    <name evidence="8" type="ORF">OTU49_005775</name>
</gene>
<feature type="binding site" evidence="5">
    <location>
        <position position="361"/>
    </location>
    <ligand>
        <name>substrate</name>
    </ligand>
</feature>
<dbReference type="Proteomes" id="UP001445076">
    <property type="component" value="Unassembled WGS sequence"/>
</dbReference>
<dbReference type="EMBL" id="JARKIK010000049">
    <property type="protein sequence ID" value="KAK8734996.1"/>
    <property type="molecule type" value="Genomic_DNA"/>
</dbReference>
<dbReference type="GO" id="GO:0006522">
    <property type="term" value="P:alanine metabolic process"/>
    <property type="evidence" value="ECO:0007669"/>
    <property type="project" value="InterPro"/>
</dbReference>
<comment type="caution">
    <text evidence="8">The sequence shown here is derived from an EMBL/GenBank/DDBJ whole genome shotgun (WGS) entry which is preliminary data.</text>
</comment>
<dbReference type="InterPro" id="IPR029066">
    <property type="entry name" value="PLP-binding_barrel"/>
</dbReference>
<evidence type="ECO:0000259" key="7">
    <source>
        <dbReference type="SMART" id="SM01005"/>
    </source>
</evidence>
<feature type="domain" description="Alanine racemase C-terminal" evidence="7">
    <location>
        <begin position="289"/>
        <end position="418"/>
    </location>
</feature>
<name>A0AAW0WRX7_CHEQU</name>
<dbReference type="GO" id="GO:0008784">
    <property type="term" value="F:alanine racemase activity"/>
    <property type="evidence" value="ECO:0007669"/>
    <property type="project" value="InterPro"/>
</dbReference>
<reference evidence="8 9" key="1">
    <citation type="journal article" date="2024" name="BMC Genomics">
        <title>Genome assembly of redclaw crayfish (Cherax quadricarinatus) provides insights into its immune adaptation and hypoxia tolerance.</title>
        <authorList>
            <person name="Liu Z."/>
            <person name="Zheng J."/>
            <person name="Li H."/>
            <person name="Fang K."/>
            <person name="Wang S."/>
            <person name="He J."/>
            <person name="Zhou D."/>
            <person name="Weng S."/>
            <person name="Chi M."/>
            <person name="Gu Z."/>
            <person name="He J."/>
            <person name="Li F."/>
            <person name="Wang M."/>
        </authorList>
    </citation>
    <scope>NUCLEOTIDE SEQUENCE [LARGE SCALE GENOMIC DNA]</scope>
    <source>
        <strain evidence="8">ZL_2023a</strain>
    </source>
</reference>
<dbReference type="SUPFAM" id="SSF50621">
    <property type="entry name" value="Alanine racemase C-terminal domain-like"/>
    <property type="match status" value="1"/>
</dbReference>
<evidence type="ECO:0000256" key="2">
    <source>
        <dbReference type="ARBA" id="ARBA00022898"/>
    </source>
</evidence>
<sequence>MGAIINKPGTARNSMTEDEPGAESASGSASGSPTSSSLVALATQAFLELGAPSFIHVNLDAVVNNINVLKSLSGPNTGIMGVVKGGAYGSGLMKVVDVLLQEGVQELAVATVAEGVYLRKHGVNVPITILGNLLACEVEAVTSHTLTPSISWATALVSQPKHKLLYPDGSRLSVAINIDTGMSRYGVQPADLPQLVQQLQQLDVSINSMYTHFQSAITEKEKNQKQLDIFLQATEPYKTRLHVAATTGCVQGLATHLDLIRPGGAITGLCSGSDSEGCQQFIRCGFQPAFSVVAQPSFYKLLPAGRYIGYDATYQTHGDEWIANFTTGWSDGISRRLSNGVGSVKRVKTGELCPIVGRVSMDSITARLPEAPEEGEVFQVITDDFDEVTSAVGMARNLGAAVYEMPGNWSTRLARVFSTSGKIVHISHSLDYEC</sequence>
<accession>A0AAW0WRX7</accession>
<keyword evidence="3" id="KW-0413">Isomerase</keyword>
<dbReference type="Pfam" id="PF01168">
    <property type="entry name" value="Ala_racemase_N"/>
    <property type="match status" value="1"/>
</dbReference>
<dbReference type="Pfam" id="PF00842">
    <property type="entry name" value="Ala_racemase_C"/>
    <property type="match status" value="1"/>
</dbReference>
<proteinExistence type="predicted"/>
<dbReference type="AlphaFoldDB" id="A0AAW0WRX7"/>
<evidence type="ECO:0000313" key="8">
    <source>
        <dbReference type="EMBL" id="KAK8734996.1"/>
    </source>
</evidence>
<dbReference type="PRINTS" id="PR00992">
    <property type="entry name" value="ALARACEMASE"/>
</dbReference>
<evidence type="ECO:0000256" key="3">
    <source>
        <dbReference type="ARBA" id="ARBA00023235"/>
    </source>
</evidence>
<evidence type="ECO:0000256" key="1">
    <source>
        <dbReference type="ARBA" id="ARBA00001933"/>
    </source>
</evidence>
<keyword evidence="2 4" id="KW-0663">Pyridoxal phosphate</keyword>
<dbReference type="InterPro" id="IPR001608">
    <property type="entry name" value="Ala_racemase_N"/>
</dbReference>
<dbReference type="Gene3D" id="2.40.37.10">
    <property type="entry name" value="Lyase, Ornithine Decarboxylase, Chain A, domain 1"/>
    <property type="match status" value="1"/>
</dbReference>
<evidence type="ECO:0000256" key="6">
    <source>
        <dbReference type="SAM" id="MobiDB-lite"/>
    </source>
</evidence>
<feature type="binding site" evidence="5">
    <location>
        <position position="184"/>
    </location>
    <ligand>
        <name>substrate</name>
    </ligand>
</feature>
<dbReference type="InterPro" id="IPR009006">
    <property type="entry name" value="Ala_racemase/Decarboxylase_C"/>
</dbReference>
<dbReference type="PANTHER" id="PTHR30511:SF0">
    <property type="entry name" value="ALANINE RACEMASE, CATABOLIC-RELATED"/>
    <property type="match status" value="1"/>
</dbReference>